<dbReference type="AlphaFoldDB" id="A0A2U1K5J1"/>
<accession>A0A2U1K5J1</accession>
<evidence type="ECO:0000313" key="8">
    <source>
        <dbReference type="Proteomes" id="UP000245998"/>
    </source>
</evidence>
<keyword evidence="2" id="KW-1003">Cell membrane</keyword>
<feature type="transmembrane region" description="Helical" evidence="6">
    <location>
        <begin position="60"/>
        <end position="79"/>
    </location>
</feature>
<feature type="transmembrane region" description="Helical" evidence="6">
    <location>
        <begin position="85"/>
        <end position="107"/>
    </location>
</feature>
<feature type="transmembrane region" description="Helical" evidence="6">
    <location>
        <begin position="114"/>
        <end position="133"/>
    </location>
</feature>
<evidence type="ECO:0000256" key="1">
    <source>
        <dbReference type="ARBA" id="ARBA00004651"/>
    </source>
</evidence>
<comment type="caution">
    <text evidence="7">The sequence shown here is derived from an EMBL/GenBank/DDBJ whole genome shotgun (WGS) entry which is preliminary data.</text>
</comment>
<evidence type="ECO:0000256" key="3">
    <source>
        <dbReference type="ARBA" id="ARBA00022692"/>
    </source>
</evidence>
<sequence length="336" mass="35647">MNNLIGNKKVWLALLVLFMLVYPFVVGQSGYLMTLFVMITIYAISAMSLNLLVGYGGQISVGHAGFLAIGGYSAAILASKLGLPFLLALPLSGVITGLIGLVIGLPAVRLSGHFLAVATLGFGLSIPQIALNWDSLTGGYSGLGLFRPSWLSSDLQFFYAIVLSAILITWLLYNILKSRLGRAFLAIRESEVAAQATGINISFYKTMMFTVSAFFTGLAGGLYAYWIGFVSPNDFTVVTSFLLLGMIVVGGLASLPGAVIGAIIFTILPELTSSFVGLTNIAIGTAIVLIILFRPAGLISVVDRFKKKKQPVKIIEENDQIPLPDGDGGAAKNVNL</sequence>
<protein>
    <submittedName>
        <fullName evidence="7">Branched-chain amino acid ABC transporter permease</fullName>
    </submittedName>
</protein>
<evidence type="ECO:0000256" key="6">
    <source>
        <dbReference type="SAM" id="Phobius"/>
    </source>
</evidence>
<keyword evidence="3 6" id="KW-0812">Transmembrane</keyword>
<dbReference type="InterPro" id="IPR043428">
    <property type="entry name" value="LivM-like"/>
</dbReference>
<dbReference type="OrthoDB" id="9789927at2"/>
<keyword evidence="5 6" id="KW-0472">Membrane</keyword>
<reference evidence="7 8" key="1">
    <citation type="submission" date="2018-04" db="EMBL/GenBank/DDBJ databases">
        <title>Camelliibacillus theae gen. nov., sp. nov., isolated from Pu'er tea.</title>
        <authorList>
            <person name="Niu L."/>
        </authorList>
    </citation>
    <scope>NUCLEOTIDE SEQUENCE [LARGE SCALE GENOMIC DNA]</scope>
    <source>
        <strain evidence="7 8">T8</strain>
    </source>
</reference>
<dbReference type="RefSeq" id="WP_116553567.1">
    <property type="nucleotide sequence ID" value="NZ_QCZG01000005.1"/>
</dbReference>
<organism evidence="7 8">
    <name type="scientific">Pueribacillus theae</name>
    <dbReference type="NCBI Taxonomy" id="2171751"/>
    <lineage>
        <taxon>Bacteria</taxon>
        <taxon>Bacillati</taxon>
        <taxon>Bacillota</taxon>
        <taxon>Bacilli</taxon>
        <taxon>Bacillales</taxon>
        <taxon>Bacillaceae</taxon>
        <taxon>Pueribacillus</taxon>
    </lineage>
</organism>
<comment type="subcellular location">
    <subcellularLocation>
        <location evidence="1">Cell membrane</location>
        <topology evidence="1">Multi-pass membrane protein</topology>
    </subcellularLocation>
</comment>
<dbReference type="InterPro" id="IPR001851">
    <property type="entry name" value="ABC_transp_permease"/>
</dbReference>
<feature type="transmembrane region" description="Helical" evidence="6">
    <location>
        <begin position="241"/>
        <end position="268"/>
    </location>
</feature>
<proteinExistence type="predicted"/>
<feature type="transmembrane region" description="Helical" evidence="6">
    <location>
        <begin position="209"/>
        <end position="229"/>
    </location>
</feature>
<dbReference type="Proteomes" id="UP000245998">
    <property type="component" value="Unassembled WGS sequence"/>
</dbReference>
<feature type="transmembrane region" description="Helical" evidence="6">
    <location>
        <begin position="33"/>
        <end position="53"/>
    </location>
</feature>
<dbReference type="PANTHER" id="PTHR30482:SF10">
    <property type="entry name" value="HIGH-AFFINITY BRANCHED-CHAIN AMINO ACID TRANSPORT PROTEIN BRAE"/>
    <property type="match status" value="1"/>
</dbReference>
<gene>
    <name evidence="7" type="ORF">DCC39_03825</name>
</gene>
<evidence type="ECO:0000256" key="4">
    <source>
        <dbReference type="ARBA" id="ARBA00022989"/>
    </source>
</evidence>
<evidence type="ECO:0000313" key="7">
    <source>
        <dbReference type="EMBL" id="PWA12786.1"/>
    </source>
</evidence>
<evidence type="ECO:0000256" key="5">
    <source>
        <dbReference type="ARBA" id="ARBA00023136"/>
    </source>
</evidence>
<feature type="transmembrane region" description="Helical" evidence="6">
    <location>
        <begin position="157"/>
        <end position="176"/>
    </location>
</feature>
<keyword evidence="4 6" id="KW-1133">Transmembrane helix</keyword>
<dbReference type="CDD" id="cd06581">
    <property type="entry name" value="TM_PBP1_LivM_like"/>
    <property type="match status" value="1"/>
</dbReference>
<feature type="transmembrane region" description="Helical" evidence="6">
    <location>
        <begin position="275"/>
        <end position="293"/>
    </location>
</feature>
<dbReference type="PANTHER" id="PTHR30482">
    <property type="entry name" value="HIGH-AFFINITY BRANCHED-CHAIN AMINO ACID TRANSPORT SYSTEM PERMEASE"/>
    <property type="match status" value="1"/>
</dbReference>
<dbReference type="GO" id="GO:0005886">
    <property type="term" value="C:plasma membrane"/>
    <property type="evidence" value="ECO:0007669"/>
    <property type="project" value="UniProtKB-SubCell"/>
</dbReference>
<name>A0A2U1K5J1_9BACI</name>
<dbReference type="GO" id="GO:0015658">
    <property type="term" value="F:branched-chain amino acid transmembrane transporter activity"/>
    <property type="evidence" value="ECO:0007669"/>
    <property type="project" value="InterPro"/>
</dbReference>
<keyword evidence="8" id="KW-1185">Reference proteome</keyword>
<dbReference type="Pfam" id="PF02653">
    <property type="entry name" value="BPD_transp_2"/>
    <property type="match status" value="1"/>
</dbReference>
<evidence type="ECO:0000256" key="2">
    <source>
        <dbReference type="ARBA" id="ARBA00022475"/>
    </source>
</evidence>
<dbReference type="EMBL" id="QCZG01000005">
    <property type="protein sequence ID" value="PWA12786.1"/>
    <property type="molecule type" value="Genomic_DNA"/>
</dbReference>